<dbReference type="InterPro" id="IPR031335">
    <property type="entry name" value="Glyco_hydro_63_C"/>
</dbReference>
<keyword evidence="3 12" id="KW-0812">Transmembrane</keyword>
<feature type="transmembrane region" description="Helical" evidence="12">
    <location>
        <begin position="807"/>
        <end position="827"/>
    </location>
</feature>
<evidence type="ECO:0000313" key="16">
    <source>
        <dbReference type="EMBL" id="CAE7193964.1"/>
    </source>
</evidence>
<evidence type="ECO:0000256" key="1">
    <source>
        <dbReference type="ARBA" id="ARBA00004648"/>
    </source>
</evidence>
<keyword evidence="6" id="KW-0735">Signal-anchor</keyword>
<evidence type="ECO:0000259" key="14">
    <source>
        <dbReference type="Pfam" id="PF03200"/>
    </source>
</evidence>
<dbReference type="Proteomes" id="UP000472372">
    <property type="component" value="Chromosome 7"/>
</dbReference>
<sequence length="844" mass="94139">MLLPSTLLALVFALLPAPRASAADHNVHTSSDSLVWGPYRPNLYLGLRPRVPKSILAGLMWGKLEDVERTLRHNVNQSEGMARYSWTAYHTREGGRQIIEDVGNKINLTTEFVKYSEGQSAGNWGLRIRGIPRPDAAPDQKTTVVFYVGMEAMGTCASCKLEAHTRLGDGDDTAVHAVDIELAHPVLGSAGIQIGVPVNNEGTPEAAFIKTMNVTEDRLWQAKSTFLAALKDQTEQRTQSGPTDLVLNTFPGMGNMQLVQLVCHGGFEFDILYSSGTATRAMTLKRFNSLLLAASLTTDIESTIKSFQKSFVSIFKPKAPFITDPHLAFAENVFSNLLGGLGYFSGTTKVDTAKKAIYAETTGNFWLKTEDAKKHTTPEMKGPYELLTHTPSRSMFPRGFLWDEGFHLLPIIEWDADLALEVIRDWLLLMDNDGWIAREQVLGAEAESATPGSAVTQYPHIANPPTMFLVISKFIDMLRGTTKYYGRESVYLSQSETGKALVAKLYPLLKRHYEWFRKSQSGDVEAHSIPTANLNEGYRWRGRTPGMNLASGLDDYPRAEPPDITELHLDALCWVGVMARTLEQIALFTESTHDAFTYQNHVRGIKSNLELIHWEDAQNAYCDAVVRKTVHTHACHKGYVSLFPLLTGFLDASHPHLRFVLDLIRNPNHLWTDHGVRSLSEGDKNYGVGDNYWRSPIWININYLILERLLSLAQTPGPFQQRCQGIYIQLRRNIVETVYTSYLDTGFVWEQYDPVGGHGQRGQQFTGWTALVVKIMSMPDLEADEGVREMVKGYYEKAKKKAAGNKGVGAGAGSLVVVVGVVGFVYVNRRRFAGVVRGLRRHNN</sequence>
<dbReference type="Pfam" id="PF16923">
    <property type="entry name" value="Glyco_hydro_63N"/>
    <property type="match status" value="1"/>
</dbReference>
<evidence type="ECO:0000256" key="7">
    <source>
        <dbReference type="ARBA" id="ARBA00022989"/>
    </source>
</evidence>
<dbReference type="InterPro" id="IPR004888">
    <property type="entry name" value="Glycoside_hydrolase_63"/>
</dbReference>
<evidence type="ECO:0000256" key="9">
    <source>
        <dbReference type="ARBA" id="ARBA00023180"/>
    </source>
</evidence>
<dbReference type="AlphaFoldDB" id="A0A6S6WGU2"/>
<evidence type="ECO:0000256" key="4">
    <source>
        <dbReference type="ARBA" id="ARBA00022801"/>
    </source>
</evidence>
<protein>
    <recommendedName>
        <fullName evidence="11 12">Mannosyl-oligosaccharide glucosidase</fullName>
        <ecNumber evidence="11 12">3.2.1.106</ecNumber>
    </recommendedName>
    <alternativeName>
        <fullName evidence="13">Glucosidase I</fullName>
    </alternativeName>
</protein>
<dbReference type="Gene3D" id="2.70.98.110">
    <property type="entry name" value="Glycosyl hydrolase family 63, N-terminal domain"/>
    <property type="match status" value="1"/>
</dbReference>
<keyword evidence="10 12" id="KW-0326">Glycosidase</keyword>
<dbReference type="SUPFAM" id="SSF48208">
    <property type="entry name" value="Six-hairpin glycosidases"/>
    <property type="match status" value="1"/>
</dbReference>
<gene>
    <name evidence="16" type="ORF">PTTW11_07860</name>
</gene>
<feature type="domain" description="Glycosyl hydrolase family 63 N-terminal" evidence="15">
    <location>
        <begin position="33"/>
        <end position="239"/>
    </location>
</feature>
<evidence type="ECO:0000256" key="11">
    <source>
        <dbReference type="ARBA" id="ARBA00038888"/>
    </source>
</evidence>
<keyword evidence="7 12" id="KW-1133">Transmembrane helix</keyword>
<evidence type="ECO:0000256" key="10">
    <source>
        <dbReference type="ARBA" id="ARBA00023295"/>
    </source>
</evidence>
<comment type="catalytic activity">
    <reaction evidence="12">
        <text>N(4)-(alpha-D-Glc-(1-&gt;2)-alpha-D-Glc-(1-&gt;3)-alpha-D-Glc-(1-&gt;3)-alpha-D-Man-(1-&gt;2)-alpha-D-Man-(1-&gt;2)-alpha-D-Man-(1-&gt;3)-[alpha-D-Man-(1-&gt;2)-alpha-D-Man-(1-&gt;3)-[alpha-D-Man-(1-&gt;2)-alpha-D-Man-(1-&gt;6)]-alpha-D-Man-(1-&gt;6)]-beta-D-Man-(1-&gt;4)-beta-D-GlcNAc-(1-&gt;4)-beta-D-GlcNAc)-L-asparaginyl-[protein] + H2O = N(4)-(alpha-D-Glc-(1-&gt;3)-alpha-D-Glc-(1-&gt;3)-alpha-D-Man-(1-&gt;2)-alpha-D-Man-(1-&gt;2)-alpha-D-Man-(1-&gt;3)-[alpha-D-Man-(1-&gt;2)-alpha-D-Man-(1-&gt;3)-[alpha-D-Man-(1-&gt;2)-alpha-D-Man-(1-&gt;6)]-alpha-D-Man-(1-&gt;6)]-beta-D-Man-(1-&gt;4)-beta-D-GlcNAc-(1-&gt;4)-beta-D-GlcNAc)-L-asparaginyl-[protein] + beta-D-glucose</text>
        <dbReference type="Rhea" id="RHEA:55988"/>
        <dbReference type="Rhea" id="RHEA-COMP:12806"/>
        <dbReference type="Rhea" id="RHEA-COMP:14355"/>
        <dbReference type="ChEBI" id="CHEBI:15377"/>
        <dbReference type="ChEBI" id="CHEBI:15903"/>
        <dbReference type="ChEBI" id="CHEBI:59082"/>
        <dbReference type="ChEBI" id="CHEBI:132537"/>
        <dbReference type="EC" id="3.2.1.106"/>
    </reaction>
</comment>
<evidence type="ECO:0000256" key="6">
    <source>
        <dbReference type="ARBA" id="ARBA00022968"/>
    </source>
</evidence>
<dbReference type="GO" id="GO:0006487">
    <property type="term" value="P:protein N-linked glycosylation"/>
    <property type="evidence" value="ECO:0007669"/>
    <property type="project" value="UniProtKB-UniRule"/>
</dbReference>
<dbReference type="InterPro" id="IPR008928">
    <property type="entry name" value="6-hairpin_glycosidase_sf"/>
</dbReference>
<comment type="function">
    <text evidence="12">Cleaves the distal alpha 1,2-linked glucose residue from the Glc(3)Man(9)GlcNAc(2) oligosaccharide precursor.</text>
</comment>
<organism evidence="16 17">
    <name type="scientific">Pyrenophora teres f. teres</name>
    <dbReference type="NCBI Taxonomy" id="97479"/>
    <lineage>
        <taxon>Eukaryota</taxon>
        <taxon>Fungi</taxon>
        <taxon>Dikarya</taxon>
        <taxon>Ascomycota</taxon>
        <taxon>Pezizomycotina</taxon>
        <taxon>Dothideomycetes</taxon>
        <taxon>Pleosporomycetidae</taxon>
        <taxon>Pleosporales</taxon>
        <taxon>Pleosporineae</taxon>
        <taxon>Pleosporaceae</taxon>
        <taxon>Pyrenophora</taxon>
    </lineage>
</organism>
<dbReference type="InterPro" id="IPR031631">
    <property type="entry name" value="Glyco_hydro_63N"/>
</dbReference>
<dbReference type="EMBL" id="HG992983">
    <property type="protein sequence ID" value="CAE7193964.1"/>
    <property type="molecule type" value="Genomic_DNA"/>
</dbReference>
<evidence type="ECO:0000256" key="2">
    <source>
        <dbReference type="ARBA" id="ARBA00010833"/>
    </source>
</evidence>
<comment type="subcellular location">
    <subcellularLocation>
        <location evidence="1 12">Endoplasmic reticulum membrane</location>
        <topology evidence="1 12">Single-pass type II membrane protein</topology>
    </subcellularLocation>
</comment>
<evidence type="ECO:0000256" key="13">
    <source>
        <dbReference type="RuleBase" id="RU369107"/>
    </source>
</evidence>
<proteinExistence type="inferred from homology"/>
<dbReference type="GO" id="GO:0005789">
    <property type="term" value="C:endoplasmic reticulum membrane"/>
    <property type="evidence" value="ECO:0007669"/>
    <property type="project" value="UniProtKB-SubCell"/>
</dbReference>
<evidence type="ECO:0000259" key="15">
    <source>
        <dbReference type="Pfam" id="PF16923"/>
    </source>
</evidence>
<dbReference type="Pfam" id="PF03200">
    <property type="entry name" value="Glyco_hydro_63"/>
    <property type="match status" value="1"/>
</dbReference>
<evidence type="ECO:0000313" key="17">
    <source>
        <dbReference type="Proteomes" id="UP000472372"/>
    </source>
</evidence>
<dbReference type="InterPro" id="IPR012341">
    <property type="entry name" value="6hp_glycosidase-like_sf"/>
</dbReference>
<name>A0A6S6WGU2_9PLEO</name>
<evidence type="ECO:0000256" key="8">
    <source>
        <dbReference type="ARBA" id="ARBA00023136"/>
    </source>
</evidence>
<evidence type="ECO:0000256" key="5">
    <source>
        <dbReference type="ARBA" id="ARBA00022824"/>
    </source>
</evidence>
<evidence type="ECO:0000256" key="3">
    <source>
        <dbReference type="ARBA" id="ARBA00022692"/>
    </source>
</evidence>
<dbReference type="EC" id="3.2.1.106" evidence="11 12"/>
<dbReference type="PANTHER" id="PTHR10412">
    <property type="entry name" value="MANNOSYL-OLIGOSACCHARIDE GLUCOSIDASE"/>
    <property type="match status" value="1"/>
</dbReference>
<reference evidence="16" key="1">
    <citation type="submission" date="2021-02" db="EMBL/GenBank/DDBJ databases">
        <authorList>
            <person name="Syme A R."/>
            <person name="Syme A R."/>
            <person name="Moolhuijzen P."/>
        </authorList>
    </citation>
    <scope>NUCLEOTIDE SEQUENCE</scope>
    <source>
        <strain evidence="16">W1-1</strain>
    </source>
</reference>
<dbReference type="Gene3D" id="1.50.10.10">
    <property type="match status" value="1"/>
</dbReference>
<dbReference type="InterPro" id="IPR038518">
    <property type="entry name" value="Glyco_hydro_63N_sf"/>
</dbReference>
<dbReference type="PANTHER" id="PTHR10412:SF11">
    <property type="entry name" value="MANNOSYL-OLIGOSACCHARIDE GLUCOSIDASE"/>
    <property type="match status" value="1"/>
</dbReference>
<keyword evidence="9 13" id="KW-0325">Glycoprotein</keyword>
<comment type="similarity">
    <text evidence="2 12">Belongs to the glycosyl hydrolase 63 family.</text>
</comment>
<feature type="domain" description="Glycosyl hydrolase family 63 C-terminal" evidence="14">
    <location>
        <begin position="294"/>
        <end position="778"/>
    </location>
</feature>
<dbReference type="GO" id="GO:0004573">
    <property type="term" value="F:Glc3Man9GlcNAc2 oligosaccharide glucosidase activity"/>
    <property type="evidence" value="ECO:0007669"/>
    <property type="project" value="UniProtKB-UniRule"/>
</dbReference>
<comment type="pathway">
    <text evidence="13">Glycan metabolism; N-glycan degradation.</text>
</comment>
<dbReference type="GO" id="GO:0009311">
    <property type="term" value="P:oligosaccharide metabolic process"/>
    <property type="evidence" value="ECO:0007669"/>
    <property type="project" value="UniProtKB-UniRule"/>
</dbReference>
<accession>A0A6S6WGU2</accession>
<keyword evidence="4 12" id="KW-0378">Hydrolase</keyword>
<keyword evidence="5 12" id="KW-0256">Endoplasmic reticulum</keyword>
<keyword evidence="8 12" id="KW-0472">Membrane</keyword>
<evidence type="ECO:0000256" key="12">
    <source>
        <dbReference type="RuleBase" id="RU368089"/>
    </source>
</evidence>